<accession>A0A382MY16</accession>
<evidence type="ECO:0000313" key="2">
    <source>
        <dbReference type="EMBL" id="SVC53943.1"/>
    </source>
</evidence>
<dbReference type="EMBL" id="UINC01096777">
    <property type="protein sequence ID" value="SVC53943.1"/>
    <property type="molecule type" value="Genomic_DNA"/>
</dbReference>
<name>A0A382MY16_9ZZZZ</name>
<dbReference type="AlphaFoldDB" id="A0A382MY16"/>
<feature type="non-terminal residue" evidence="2">
    <location>
        <position position="1"/>
    </location>
</feature>
<reference evidence="2" key="1">
    <citation type="submission" date="2018-05" db="EMBL/GenBank/DDBJ databases">
        <authorList>
            <person name="Lanie J.A."/>
            <person name="Ng W.-L."/>
            <person name="Kazmierczak K.M."/>
            <person name="Andrzejewski T.M."/>
            <person name="Davidsen T.M."/>
            <person name="Wayne K.J."/>
            <person name="Tettelin H."/>
            <person name="Glass J.I."/>
            <person name="Rusch D."/>
            <person name="Podicherti R."/>
            <person name="Tsui H.-C.T."/>
            <person name="Winkler M.E."/>
        </authorList>
    </citation>
    <scope>NUCLEOTIDE SEQUENCE</scope>
</reference>
<dbReference type="Gene3D" id="3.30.1360.120">
    <property type="entry name" value="Probable tRNA modification gtpase trme, domain 1"/>
    <property type="match status" value="1"/>
</dbReference>
<feature type="domain" description="GCVT N-terminal" evidence="1">
    <location>
        <begin position="2"/>
        <end position="56"/>
    </location>
</feature>
<dbReference type="InterPro" id="IPR027266">
    <property type="entry name" value="TrmE/GcvT-like"/>
</dbReference>
<feature type="non-terminal residue" evidence="2">
    <location>
        <position position="64"/>
    </location>
</feature>
<organism evidence="2">
    <name type="scientific">marine metagenome</name>
    <dbReference type="NCBI Taxonomy" id="408172"/>
    <lineage>
        <taxon>unclassified sequences</taxon>
        <taxon>metagenomes</taxon>
        <taxon>ecological metagenomes</taxon>
    </lineage>
</organism>
<evidence type="ECO:0000259" key="1">
    <source>
        <dbReference type="Pfam" id="PF01571"/>
    </source>
</evidence>
<dbReference type="Gene3D" id="3.30.70.1400">
    <property type="entry name" value="Aminomethyltransferase beta-barrel domains"/>
    <property type="match status" value="1"/>
</dbReference>
<sequence>VPFAGWEMPIQYSSILSECKAVRNQSGIFDVSHMGRFYISGNDASLGLDKILSVNPFMIEEGQG</sequence>
<dbReference type="SUPFAM" id="SSF103025">
    <property type="entry name" value="Folate-binding domain"/>
    <property type="match status" value="1"/>
</dbReference>
<dbReference type="PANTHER" id="PTHR43757:SF2">
    <property type="entry name" value="AMINOMETHYLTRANSFERASE, MITOCHONDRIAL"/>
    <property type="match status" value="1"/>
</dbReference>
<proteinExistence type="predicted"/>
<dbReference type="InterPro" id="IPR028896">
    <property type="entry name" value="GcvT/YgfZ/DmdA"/>
</dbReference>
<dbReference type="Pfam" id="PF01571">
    <property type="entry name" value="GCV_T"/>
    <property type="match status" value="1"/>
</dbReference>
<dbReference type="PANTHER" id="PTHR43757">
    <property type="entry name" value="AMINOMETHYLTRANSFERASE"/>
    <property type="match status" value="1"/>
</dbReference>
<dbReference type="InterPro" id="IPR006222">
    <property type="entry name" value="GCVT_N"/>
</dbReference>
<gene>
    <name evidence="2" type="ORF">METZ01_LOCUS306797</name>
</gene>
<protein>
    <recommendedName>
        <fullName evidence="1">GCVT N-terminal domain-containing protein</fullName>
    </recommendedName>
</protein>